<dbReference type="InterPro" id="IPR011923">
    <property type="entry name" value="RodA/MrdB"/>
</dbReference>
<accession>A0A1G2HHJ7</accession>
<evidence type="ECO:0000313" key="8">
    <source>
        <dbReference type="Proteomes" id="UP000176770"/>
    </source>
</evidence>
<feature type="transmembrane region" description="Helical" evidence="6">
    <location>
        <begin position="340"/>
        <end position="362"/>
    </location>
</feature>
<feature type="transmembrane region" description="Helical" evidence="6">
    <location>
        <begin position="304"/>
        <end position="328"/>
    </location>
</feature>
<keyword evidence="4 6" id="KW-1133">Transmembrane helix</keyword>
<dbReference type="InterPro" id="IPR001182">
    <property type="entry name" value="FtsW/RodA"/>
</dbReference>
<reference evidence="7 8" key="1">
    <citation type="journal article" date="2016" name="Nat. Commun.">
        <title>Thousands of microbial genomes shed light on interconnected biogeochemical processes in an aquifer system.</title>
        <authorList>
            <person name="Anantharaman K."/>
            <person name="Brown C.T."/>
            <person name="Hug L.A."/>
            <person name="Sharon I."/>
            <person name="Castelle C.J."/>
            <person name="Probst A.J."/>
            <person name="Thomas B.C."/>
            <person name="Singh A."/>
            <person name="Wilkins M.J."/>
            <person name="Karaoz U."/>
            <person name="Brodie E.L."/>
            <person name="Williams K.H."/>
            <person name="Hubbard S.S."/>
            <person name="Banfield J.F."/>
        </authorList>
    </citation>
    <scope>NUCLEOTIDE SEQUENCE [LARGE SCALE GENOMIC DNA]</scope>
</reference>
<keyword evidence="5 6" id="KW-0472">Membrane</keyword>
<protein>
    <submittedName>
        <fullName evidence="7">Rod shape-determining protein RodA</fullName>
    </submittedName>
</protein>
<name>A0A1G2HHJ7_9BACT</name>
<dbReference type="InterPro" id="IPR018365">
    <property type="entry name" value="Cell_cycle_FtsW-rel_CS"/>
</dbReference>
<evidence type="ECO:0000256" key="5">
    <source>
        <dbReference type="ARBA" id="ARBA00023136"/>
    </source>
</evidence>
<dbReference type="GO" id="GO:0005886">
    <property type="term" value="C:plasma membrane"/>
    <property type="evidence" value="ECO:0007669"/>
    <property type="project" value="TreeGrafter"/>
</dbReference>
<dbReference type="AlphaFoldDB" id="A0A1G2HHJ7"/>
<dbReference type="GO" id="GO:0032153">
    <property type="term" value="C:cell division site"/>
    <property type="evidence" value="ECO:0007669"/>
    <property type="project" value="TreeGrafter"/>
</dbReference>
<dbReference type="GO" id="GO:0008360">
    <property type="term" value="P:regulation of cell shape"/>
    <property type="evidence" value="ECO:0007669"/>
    <property type="project" value="UniProtKB-KW"/>
</dbReference>
<evidence type="ECO:0000313" key="7">
    <source>
        <dbReference type="EMBL" id="OGZ61358.1"/>
    </source>
</evidence>
<dbReference type="Pfam" id="PF01098">
    <property type="entry name" value="FTSW_RODA_SPOVE"/>
    <property type="match status" value="1"/>
</dbReference>
<proteinExistence type="predicted"/>
<dbReference type="PROSITE" id="PS00428">
    <property type="entry name" value="FTSW_RODA_SPOVE"/>
    <property type="match status" value="1"/>
</dbReference>
<dbReference type="NCBIfam" id="TIGR02210">
    <property type="entry name" value="rodA_shape"/>
    <property type="match status" value="1"/>
</dbReference>
<feature type="transmembrane region" description="Helical" evidence="6">
    <location>
        <begin position="15"/>
        <end position="35"/>
    </location>
</feature>
<dbReference type="PANTHER" id="PTHR30474">
    <property type="entry name" value="CELL CYCLE PROTEIN"/>
    <property type="match status" value="1"/>
</dbReference>
<feature type="transmembrane region" description="Helical" evidence="6">
    <location>
        <begin position="274"/>
        <end position="292"/>
    </location>
</feature>
<dbReference type="GO" id="GO:0015648">
    <property type="term" value="F:lipid-linked peptidoglycan transporter activity"/>
    <property type="evidence" value="ECO:0007669"/>
    <property type="project" value="TreeGrafter"/>
</dbReference>
<evidence type="ECO:0000256" key="3">
    <source>
        <dbReference type="ARBA" id="ARBA00022960"/>
    </source>
</evidence>
<keyword evidence="3" id="KW-0133">Cell shape</keyword>
<feature type="transmembrane region" description="Helical" evidence="6">
    <location>
        <begin position="47"/>
        <end position="64"/>
    </location>
</feature>
<evidence type="ECO:0000256" key="6">
    <source>
        <dbReference type="SAM" id="Phobius"/>
    </source>
</evidence>
<feature type="transmembrane region" description="Helical" evidence="6">
    <location>
        <begin position="164"/>
        <end position="181"/>
    </location>
</feature>
<dbReference type="STRING" id="1802165.A3F94_02210"/>
<evidence type="ECO:0000256" key="4">
    <source>
        <dbReference type="ARBA" id="ARBA00022989"/>
    </source>
</evidence>
<dbReference type="EMBL" id="MHOK01000024">
    <property type="protein sequence ID" value="OGZ61358.1"/>
    <property type="molecule type" value="Genomic_DNA"/>
</dbReference>
<comment type="caution">
    <text evidence="7">The sequence shown here is derived from an EMBL/GenBank/DDBJ whole genome shotgun (WGS) entry which is preliminary data.</text>
</comment>
<evidence type="ECO:0000256" key="2">
    <source>
        <dbReference type="ARBA" id="ARBA00022692"/>
    </source>
</evidence>
<organism evidence="7 8">
    <name type="scientific">Candidatus Spechtbacteria bacterium RIFCSPLOWO2_12_FULL_38_22</name>
    <dbReference type="NCBI Taxonomy" id="1802165"/>
    <lineage>
        <taxon>Bacteria</taxon>
        <taxon>Candidatus Spechtiibacteriota</taxon>
    </lineage>
</organism>
<dbReference type="Proteomes" id="UP000176770">
    <property type="component" value="Unassembled WGS sequence"/>
</dbReference>
<keyword evidence="2 6" id="KW-0812">Transmembrane</keyword>
<feature type="transmembrane region" description="Helical" evidence="6">
    <location>
        <begin position="186"/>
        <end position="208"/>
    </location>
</feature>
<feature type="transmembrane region" description="Helical" evidence="6">
    <location>
        <begin position="76"/>
        <end position="94"/>
    </location>
</feature>
<dbReference type="GO" id="GO:0051301">
    <property type="term" value="P:cell division"/>
    <property type="evidence" value="ECO:0007669"/>
    <property type="project" value="InterPro"/>
</dbReference>
<comment type="subcellular location">
    <subcellularLocation>
        <location evidence="1">Membrane</location>
        <topology evidence="1">Multi-pass membrane protein</topology>
    </subcellularLocation>
</comment>
<feature type="transmembrane region" description="Helical" evidence="6">
    <location>
        <begin position="142"/>
        <end position="158"/>
    </location>
</feature>
<sequence length="384" mass="42480">MNSKWVRGIFRNNDWLLFFTAITLTVIGLVSLYSTTQYSYTNFFNKQLVWLALGIVLFFIFSSIDYRFFKVHFSPIIALYLLELLGLIAVFLFGNSVRGAQSWISLGPINIEPVEPLKVILILIFAKYFFGRHVEIYRIKHIIVSGIYVFLPSVLVLLQPDIGSFLILVVIWLGITVVSGIKLKHILALVLIGCVLSVLAWSFLLLGYQKARILTFLNPYLDPYGAGYNSIQSSVAVGSGGFWGKGLGNGTQSQLGFLPEAHTDFIFSSITEEFGIVIAVVVLILFGLLFYRMMRITQKASDNFARLAAVGISIMIIFQALFNISMAIGLMPITGLTLPFVSYGGSSLLTVFLSIGILNSIYKNSTESISIGAKDLIRDGDSVG</sequence>
<gene>
    <name evidence="7" type="ORF">A3F94_02210</name>
</gene>
<evidence type="ECO:0000256" key="1">
    <source>
        <dbReference type="ARBA" id="ARBA00004141"/>
    </source>
</evidence>